<dbReference type="Proteomes" id="UP000315349">
    <property type="component" value="Chromosome"/>
</dbReference>
<sequence>MTPGCPIPHLLLPAKSAVKLPQVRLDPLEGMAYTLWNYRECSPGWSGFLTLKSITGNLDTCLFSSRHLFSPAPVPSCES</sequence>
<dbReference type="AlphaFoldDB" id="A0A518GL76"/>
<organism evidence="1 2">
    <name type="scientific">Planctopirus ephydatiae</name>
    <dbReference type="NCBI Taxonomy" id="2528019"/>
    <lineage>
        <taxon>Bacteria</taxon>
        <taxon>Pseudomonadati</taxon>
        <taxon>Planctomycetota</taxon>
        <taxon>Planctomycetia</taxon>
        <taxon>Planctomycetales</taxon>
        <taxon>Planctomycetaceae</taxon>
        <taxon>Planctopirus</taxon>
    </lineage>
</organism>
<proteinExistence type="predicted"/>
<accession>A0A518GL76</accession>
<dbReference type="KEGG" id="peh:Spb1_11980"/>
<evidence type="ECO:0000313" key="1">
    <source>
        <dbReference type="EMBL" id="QDV29318.1"/>
    </source>
</evidence>
<evidence type="ECO:0000313" key="2">
    <source>
        <dbReference type="Proteomes" id="UP000315349"/>
    </source>
</evidence>
<dbReference type="RefSeq" id="WP_145297023.1">
    <property type="nucleotide sequence ID" value="NZ_CP036299.1"/>
</dbReference>
<reference evidence="1 2" key="1">
    <citation type="submission" date="2019-02" db="EMBL/GenBank/DDBJ databases">
        <title>Deep-cultivation of Planctomycetes and their phenomic and genomic characterization uncovers novel biology.</title>
        <authorList>
            <person name="Wiegand S."/>
            <person name="Jogler M."/>
            <person name="Boedeker C."/>
            <person name="Pinto D."/>
            <person name="Vollmers J."/>
            <person name="Rivas-Marin E."/>
            <person name="Kohn T."/>
            <person name="Peeters S.H."/>
            <person name="Heuer A."/>
            <person name="Rast P."/>
            <person name="Oberbeckmann S."/>
            <person name="Bunk B."/>
            <person name="Jeske O."/>
            <person name="Meyerdierks A."/>
            <person name="Storesund J.E."/>
            <person name="Kallscheuer N."/>
            <person name="Luecker S."/>
            <person name="Lage O.M."/>
            <person name="Pohl T."/>
            <person name="Merkel B.J."/>
            <person name="Hornburger P."/>
            <person name="Mueller R.-W."/>
            <person name="Bruemmer F."/>
            <person name="Labrenz M."/>
            <person name="Spormann A.M."/>
            <person name="Op den Camp H."/>
            <person name="Overmann J."/>
            <person name="Amann R."/>
            <person name="Jetten M.S.M."/>
            <person name="Mascher T."/>
            <person name="Medema M.H."/>
            <person name="Devos D.P."/>
            <person name="Kaster A.-K."/>
            <person name="Ovreas L."/>
            <person name="Rohde M."/>
            <person name="Galperin M.Y."/>
            <person name="Jogler C."/>
        </authorList>
    </citation>
    <scope>NUCLEOTIDE SEQUENCE [LARGE SCALE GENOMIC DNA]</scope>
    <source>
        <strain evidence="1 2">Spb1</strain>
    </source>
</reference>
<protein>
    <submittedName>
        <fullName evidence="1">Uncharacterized protein</fullName>
    </submittedName>
</protein>
<name>A0A518GL76_9PLAN</name>
<keyword evidence="2" id="KW-1185">Reference proteome</keyword>
<dbReference type="EMBL" id="CP036299">
    <property type="protein sequence ID" value="QDV29318.1"/>
    <property type="molecule type" value="Genomic_DNA"/>
</dbReference>
<gene>
    <name evidence="1" type="ORF">Spb1_11980</name>
</gene>